<dbReference type="AlphaFoldDB" id="A0AAD3D3C1"/>
<dbReference type="GO" id="GO:0004930">
    <property type="term" value="F:G protein-coupled receptor activity"/>
    <property type="evidence" value="ECO:0007669"/>
    <property type="project" value="TreeGrafter"/>
</dbReference>
<evidence type="ECO:0000313" key="8">
    <source>
        <dbReference type="Proteomes" id="UP001054902"/>
    </source>
</evidence>
<keyword evidence="2 6" id="KW-0812">Transmembrane</keyword>
<organism evidence="7 8">
    <name type="scientific">Chaetoceros tenuissimus</name>
    <dbReference type="NCBI Taxonomy" id="426638"/>
    <lineage>
        <taxon>Eukaryota</taxon>
        <taxon>Sar</taxon>
        <taxon>Stramenopiles</taxon>
        <taxon>Ochrophyta</taxon>
        <taxon>Bacillariophyta</taxon>
        <taxon>Coscinodiscophyceae</taxon>
        <taxon>Chaetocerotophycidae</taxon>
        <taxon>Chaetocerotales</taxon>
        <taxon>Chaetocerotaceae</taxon>
        <taxon>Chaetoceros</taxon>
    </lineage>
</organism>
<dbReference type="Gene3D" id="1.20.1070.10">
    <property type="entry name" value="Rhodopsin 7-helix transmembrane proteins"/>
    <property type="match status" value="1"/>
</dbReference>
<proteinExistence type="predicted"/>
<keyword evidence="8" id="KW-1185">Reference proteome</keyword>
<sequence>MNKSWYIAASLQMSSASISFLASTALVVVILRTTFLYSLKQKEGASSNNSSKRKKRSSNSRGKRDASSKARTLQNSAYKRIIFCISLSDMIQSLSSLMGPFAVTFLSPWSLHQKGFCTFDGLLLVVGSTGVLFYSPLLAMYYYCKLHLNFSEEEIFHKVEKKMHFVTVAFIIILNAYALAVDAINSATNGTGCTYAATPTACRMIPGLDCDDNEKPALALNVITAIIIPFLSLFLIVALLSFLLWKITFREKILPPSSLDTIRERQQERTIELADTPSGDNVNISIETPTSPRKNAVPHNAYRKEMMLQLVCYTLVFCIVYIVYSVTILQIFLNRQPHSAQYYWIQTCGPLQGLFNILIFNRPDARVLKYRYPELSWMRAFWLVLVNGGDSNLVTDESLGVKSSLDNAKPDSNQLRHLQVSGNEEDDDFESHNVHISSKERFSHNGLQEGEDSLNCVNVSGGTNFQSDVPLQFKAYGGVQIPDMSEDSHP</sequence>
<dbReference type="PANTHER" id="PTHR23112:SF0">
    <property type="entry name" value="TRANSMEMBRANE PROTEIN 116"/>
    <property type="match status" value="1"/>
</dbReference>
<dbReference type="PANTHER" id="PTHR23112">
    <property type="entry name" value="G PROTEIN-COUPLED RECEPTOR 157-RELATED"/>
    <property type="match status" value="1"/>
</dbReference>
<evidence type="ECO:0000256" key="4">
    <source>
        <dbReference type="ARBA" id="ARBA00023136"/>
    </source>
</evidence>
<gene>
    <name evidence="7" type="ORF">CTEN210_13562</name>
</gene>
<dbReference type="SUPFAM" id="SSF81321">
    <property type="entry name" value="Family A G protein-coupled receptor-like"/>
    <property type="match status" value="1"/>
</dbReference>
<keyword evidence="4 6" id="KW-0472">Membrane</keyword>
<evidence type="ECO:0000256" key="5">
    <source>
        <dbReference type="SAM" id="MobiDB-lite"/>
    </source>
</evidence>
<feature type="region of interest" description="Disordered" evidence="5">
    <location>
        <begin position="45"/>
        <end position="71"/>
    </location>
</feature>
<name>A0AAD3D3C1_9STRA</name>
<feature type="transmembrane region" description="Helical" evidence="6">
    <location>
        <begin position="163"/>
        <end position="180"/>
    </location>
</feature>
<dbReference type="EMBL" id="BLLK01000057">
    <property type="protein sequence ID" value="GFH57086.1"/>
    <property type="molecule type" value="Genomic_DNA"/>
</dbReference>
<feature type="transmembrane region" description="Helical" evidence="6">
    <location>
        <begin position="222"/>
        <end position="245"/>
    </location>
</feature>
<evidence type="ECO:0000256" key="3">
    <source>
        <dbReference type="ARBA" id="ARBA00022989"/>
    </source>
</evidence>
<dbReference type="Proteomes" id="UP001054902">
    <property type="component" value="Unassembled WGS sequence"/>
</dbReference>
<protein>
    <submittedName>
        <fullName evidence="7">Uncharacterized protein</fullName>
    </submittedName>
</protein>
<evidence type="ECO:0000256" key="2">
    <source>
        <dbReference type="ARBA" id="ARBA00022692"/>
    </source>
</evidence>
<comment type="caution">
    <text evidence="7">The sequence shown here is derived from an EMBL/GenBank/DDBJ whole genome shotgun (WGS) entry which is preliminary data.</text>
</comment>
<dbReference type="GO" id="GO:0005886">
    <property type="term" value="C:plasma membrane"/>
    <property type="evidence" value="ECO:0007669"/>
    <property type="project" value="TreeGrafter"/>
</dbReference>
<accession>A0AAD3D3C1</accession>
<feature type="transmembrane region" description="Helical" evidence="6">
    <location>
        <begin position="81"/>
        <end position="102"/>
    </location>
</feature>
<evidence type="ECO:0000256" key="6">
    <source>
        <dbReference type="SAM" id="Phobius"/>
    </source>
</evidence>
<evidence type="ECO:0000313" key="7">
    <source>
        <dbReference type="EMBL" id="GFH57086.1"/>
    </source>
</evidence>
<evidence type="ECO:0000256" key="1">
    <source>
        <dbReference type="ARBA" id="ARBA00004141"/>
    </source>
</evidence>
<dbReference type="GO" id="GO:0007189">
    <property type="term" value="P:adenylate cyclase-activating G protein-coupled receptor signaling pathway"/>
    <property type="evidence" value="ECO:0007669"/>
    <property type="project" value="TreeGrafter"/>
</dbReference>
<feature type="transmembrane region" description="Helical" evidence="6">
    <location>
        <begin position="6"/>
        <end position="31"/>
    </location>
</feature>
<feature type="transmembrane region" description="Helical" evidence="6">
    <location>
        <begin position="343"/>
        <end position="361"/>
    </location>
</feature>
<keyword evidence="3 6" id="KW-1133">Transmembrane helix</keyword>
<feature type="transmembrane region" description="Helical" evidence="6">
    <location>
        <begin position="122"/>
        <end position="143"/>
    </location>
</feature>
<feature type="transmembrane region" description="Helical" evidence="6">
    <location>
        <begin position="310"/>
        <end position="331"/>
    </location>
</feature>
<comment type="subcellular location">
    <subcellularLocation>
        <location evidence="1">Membrane</location>
        <topology evidence="1">Multi-pass membrane protein</topology>
    </subcellularLocation>
</comment>
<reference evidence="7 8" key="1">
    <citation type="journal article" date="2021" name="Sci. Rep.">
        <title>The genome of the diatom Chaetoceros tenuissimus carries an ancient integrated fragment of an extant virus.</title>
        <authorList>
            <person name="Hongo Y."/>
            <person name="Kimura K."/>
            <person name="Takaki Y."/>
            <person name="Yoshida Y."/>
            <person name="Baba S."/>
            <person name="Kobayashi G."/>
            <person name="Nagasaki K."/>
            <person name="Hano T."/>
            <person name="Tomaru Y."/>
        </authorList>
    </citation>
    <scope>NUCLEOTIDE SEQUENCE [LARGE SCALE GENOMIC DNA]</scope>
    <source>
        <strain evidence="7 8">NIES-3715</strain>
    </source>
</reference>